<evidence type="ECO:0000313" key="11">
    <source>
        <dbReference type="Proteomes" id="UP000218627"/>
    </source>
</evidence>
<feature type="binding site" evidence="7">
    <location>
        <position position="44"/>
    </location>
    <ligand>
        <name>a divalent metal cation</name>
        <dbReference type="ChEBI" id="CHEBI:60240"/>
    </ligand>
</feature>
<evidence type="ECO:0000313" key="10">
    <source>
        <dbReference type="EMBL" id="SNZ11634.1"/>
    </source>
</evidence>
<evidence type="ECO:0000256" key="1">
    <source>
        <dbReference type="ARBA" id="ARBA00000200"/>
    </source>
</evidence>
<feature type="binding site" evidence="7">
    <location>
        <begin position="63"/>
        <end position="67"/>
    </location>
    <ligand>
        <name>4-CDP-2-C-methyl-D-erythritol 2-phosphate</name>
        <dbReference type="ChEBI" id="CHEBI:57919"/>
    </ligand>
</feature>
<evidence type="ECO:0000256" key="3">
    <source>
        <dbReference type="ARBA" id="ARBA00012579"/>
    </source>
</evidence>
<dbReference type="PANTHER" id="PTHR43181:SF1">
    <property type="entry name" value="2-C-METHYL-D-ERYTHRITOL 2,4-CYCLODIPHOSPHATE SYNTHASE, CHLOROPLASTIC"/>
    <property type="match status" value="1"/>
</dbReference>
<gene>
    <name evidence="7" type="primary">ispF</name>
    <name evidence="10" type="ORF">SAMN06265353_0292</name>
</gene>
<dbReference type="PROSITE" id="PS01350">
    <property type="entry name" value="ISPF"/>
    <property type="match status" value="1"/>
</dbReference>
<accession>A0A285NQ34</accession>
<reference evidence="11" key="1">
    <citation type="submission" date="2017-09" db="EMBL/GenBank/DDBJ databases">
        <authorList>
            <person name="Varghese N."/>
            <person name="Submissions S."/>
        </authorList>
    </citation>
    <scope>NUCLEOTIDE SEQUENCE [LARGE SCALE GENOMIC DNA]</scope>
    <source>
        <strain evidence="11">DSM 2913</strain>
    </source>
</reference>
<feature type="site" description="Transition state stabilizer" evidence="7">
    <location>
        <position position="36"/>
    </location>
</feature>
<comment type="cofactor">
    <cofactor evidence="7">
        <name>a divalent metal cation</name>
        <dbReference type="ChEBI" id="CHEBI:60240"/>
    </cofactor>
    <text evidence="7">Binds 1 divalent metal cation per subunit.</text>
</comment>
<dbReference type="RefSeq" id="WP_096600347.1">
    <property type="nucleotide sequence ID" value="NZ_OBEN01000001.1"/>
</dbReference>
<protein>
    <recommendedName>
        <fullName evidence="3 7">2-C-methyl-D-erythritol 2,4-cyclodiphosphate synthase</fullName>
        <shortName evidence="7">MECDP-synthase</shortName>
        <shortName evidence="7">MECPP-synthase</shortName>
        <shortName evidence="7">MECPS</shortName>
        <ecNumber evidence="3 7">4.6.1.12</ecNumber>
    </recommendedName>
</protein>
<feature type="binding site" evidence="7">
    <location>
        <begin position="36"/>
        <end position="37"/>
    </location>
    <ligand>
        <name>4-CDP-2-C-methyl-D-erythritol 2-phosphate</name>
        <dbReference type="ChEBI" id="CHEBI:57919"/>
    </ligand>
</feature>
<dbReference type="InterPro" id="IPR036571">
    <property type="entry name" value="MECDP_synthase_sf"/>
</dbReference>
<dbReference type="Gene3D" id="3.30.1330.50">
    <property type="entry name" value="2-C-methyl-D-erythritol 2,4-cyclodiphosphate synthase"/>
    <property type="match status" value="1"/>
</dbReference>
<dbReference type="InterPro" id="IPR020555">
    <property type="entry name" value="MECDP_synthase_CS"/>
</dbReference>
<dbReference type="SUPFAM" id="SSF69765">
    <property type="entry name" value="IpsF-like"/>
    <property type="match status" value="1"/>
</dbReference>
<dbReference type="EC" id="4.6.1.12" evidence="3 7"/>
<evidence type="ECO:0000256" key="6">
    <source>
        <dbReference type="ARBA" id="ARBA00023239"/>
    </source>
</evidence>
<comment type="caution">
    <text evidence="7">Lacks conserved residue(s) required for the propagation of feature annotation.</text>
</comment>
<dbReference type="GO" id="GO:0019288">
    <property type="term" value="P:isopentenyl diphosphate biosynthetic process, methylerythritol 4-phosphate pathway"/>
    <property type="evidence" value="ECO:0007669"/>
    <property type="project" value="UniProtKB-UniRule"/>
</dbReference>
<evidence type="ECO:0000259" key="9">
    <source>
        <dbReference type="Pfam" id="PF02542"/>
    </source>
</evidence>
<dbReference type="GO" id="GO:0016114">
    <property type="term" value="P:terpenoid biosynthetic process"/>
    <property type="evidence" value="ECO:0007669"/>
    <property type="project" value="InterPro"/>
</dbReference>
<dbReference type="InterPro" id="IPR003526">
    <property type="entry name" value="MECDP_synthase"/>
</dbReference>
<evidence type="ECO:0000256" key="4">
    <source>
        <dbReference type="ARBA" id="ARBA00022723"/>
    </source>
</evidence>
<keyword evidence="11" id="KW-1185">Reference proteome</keyword>
<dbReference type="CDD" id="cd00554">
    <property type="entry name" value="MECDP_synthase"/>
    <property type="match status" value="1"/>
</dbReference>
<name>A0A285NQ34_9AQUI</name>
<keyword evidence="4 7" id="KW-0479">Metal-binding</keyword>
<comment type="subunit">
    <text evidence="7">Homotrimer.</text>
</comment>
<dbReference type="PANTHER" id="PTHR43181">
    <property type="entry name" value="2-C-METHYL-D-ERYTHRITOL 2,4-CYCLODIPHOSPHATE SYNTHASE, CHLOROPLASTIC"/>
    <property type="match status" value="1"/>
</dbReference>
<dbReference type="AlphaFoldDB" id="A0A285NQ34"/>
<dbReference type="EMBL" id="OBEN01000001">
    <property type="protein sequence ID" value="SNZ11634.1"/>
    <property type="molecule type" value="Genomic_DNA"/>
</dbReference>
<keyword evidence="6 7" id="KW-0456">Lyase</keyword>
<comment type="pathway">
    <text evidence="2 7">Isoprenoid biosynthesis; isopentenyl diphosphate biosynthesis via DXP pathway; isopentenyl diphosphate from 1-deoxy-D-xylulose 5-phosphate: step 4/6.</text>
</comment>
<evidence type="ECO:0000256" key="2">
    <source>
        <dbReference type="ARBA" id="ARBA00004709"/>
    </source>
</evidence>
<dbReference type="Proteomes" id="UP000218627">
    <property type="component" value="Unassembled WGS sequence"/>
</dbReference>
<dbReference type="Pfam" id="PF02542">
    <property type="entry name" value="YgbB"/>
    <property type="match status" value="1"/>
</dbReference>
<comment type="catalytic activity">
    <reaction evidence="1 7 8">
        <text>4-CDP-2-C-methyl-D-erythritol 2-phosphate = 2-C-methyl-D-erythritol 2,4-cyclic diphosphate + CMP</text>
        <dbReference type="Rhea" id="RHEA:23864"/>
        <dbReference type="ChEBI" id="CHEBI:57919"/>
        <dbReference type="ChEBI" id="CHEBI:58483"/>
        <dbReference type="ChEBI" id="CHEBI:60377"/>
        <dbReference type="EC" id="4.6.1.12"/>
    </reaction>
</comment>
<comment type="function">
    <text evidence="7">Involved in the biosynthesis of isopentenyl diphosphate (IPP) and dimethylallyl diphosphate (DMAPP), two major building blocks of isoprenoid compounds. Catalyzes the conversion of 4-diphosphocytidyl-2-C-methyl-D-erythritol 2-phosphate (CDP-ME2P) to 2-C-methyl-D-erythritol 2,4-cyclodiphosphate (ME-CPP) with a corresponding release of cytidine 5-monophosphate (CMP).</text>
</comment>
<dbReference type="HAMAP" id="MF_00107">
    <property type="entry name" value="IspF"/>
    <property type="match status" value="1"/>
</dbReference>
<dbReference type="GO" id="GO:0008685">
    <property type="term" value="F:2-C-methyl-D-erythritol 2,4-cyclodiphosphate synthase activity"/>
    <property type="evidence" value="ECO:0007669"/>
    <property type="project" value="UniProtKB-UniRule"/>
</dbReference>
<evidence type="ECO:0000256" key="7">
    <source>
        <dbReference type="HAMAP-Rule" id="MF_00107"/>
    </source>
</evidence>
<feature type="binding site" evidence="7">
    <location>
        <position position="10"/>
    </location>
    <ligand>
        <name>a divalent metal cation</name>
        <dbReference type="ChEBI" id="CHEBI:60240"/>
    </ligand>
</feature>
<dbReference type="UniPathway" id="UPA00056">
    <property type="reaction ID" value="UER00095"/>
</dbReference>
<comment type="similarity">
    <text evidence="7 8">Belongs to the IspF family.</text>
</comment>
<feature type="binding site" evidence="7">
    <location>
        <begin position="10"/>
        <end position="12"/>
    </location>
    <ligand>
        <name>4-CDP-2-C-methyl-D-erythritol 2-phosphate</name>
        <dbReference type="ChEBI" id="CHEBI:57919"/>
    </ligand>
</feature>
<dbReference type="GO" id="GO:0046872">
    <property type="term" value="F:metal ion binding"/>
    <property type="evidence" value="ECO:0007669"/>
    <property type="project" value="UniProtKB-KW"/>
</dbReference>
<feature type="binding site" evidence="7">
    <location>
        <position position="12"/>
    </location>
    <ligand>
        <name>a divalent metal cation</name>
        <dbReference type="ChEBI" id="CHEBI:60240"/>
    </ligand>
</feature>
<feature type="domain" description="2-C-methyl-D-erythritol 2,4-cyclodiphosphate synthase" evidence="9">
    <location>
        <begin position="3"/>
        <end position="153"/>
    </location>
</feature>
<sequence>MAFRIGLGFDSHEFQEGKPLYLGGIHIEHHAGFKGHSDGDLLLHAITDALLSAIGEPDMGELFPDQEARWKDAPSEIFLREALRRMKEKGYRIINLDCVLVMDSPKISPIKDVIIENLSNIMQISKSAISIKGKRREGFCLERGAVCYCVVLLSHEG</sequence>
<dbReference type="OrthoDB" id="9806837at2"/>
<evidence type="ECO:0000256" key="8">
    <source>
        <dbReference type="RuleBase" id="RU004395"/>
    </source>
</evidence>
<proteinExistence type="inferred from homology"/>
<keyword evidence="5 7" id="KW-0414">Isoprene biosynthesis</keyword>
<dbReference type="NCBIfam" id="TIGR00151">
    <property type="entry name" value="ispF"/>
    <property type="match status" value="1"/>
</dbReference>
<organism evidence="10 11">
    <name type="scientific">Hydrogenobacter hydrogenophilus</name>
    <dbReference type="NCBI Taxonomy" id="35835"/>
    <lineage>
        <taxon>Bacteria</taxon>
        <taxon>Pseudomonadati</taxon>
        <taxon>Aquificota</taxon>
        <taxon>Aquificia</taxon>
        <taxon>Aquificales</taxon>
        <taxon>Aquificaceae</taxon>
        <taxon>Hydrogenobacter</taxon>
    </lineage>
</organism>
<evidence type="ECO:0000256" key="5">
    <source>
        <dbReference type="ARBA" id="ARBA00023229"/>
    </source>
</evidence>